<dbReference type="Proteomes" id="UP000240246">
    <property type="component" value="Segment"/>
</dbReference>
<dbReference type="EMBL" id="MG757156">
    <property type="protein sequence ID" value="AVD99707.1"/>
    <property type="molecule type" value="Genomic_DNA"/>
</dbReference>
<reference evidence="2" key="1">
    <citation type="submission" date="2018-01" db="EMBL/GenBank/DDBJ databases">
        <authorList>
            <person name="Gaut B.S."/>
            <person name="Morton B.R."/>
            <person name="Clegg M.T."/>
            <person name="Duvall M.R."/>
        </authorList>
    </citation>
    <scope>NUCLEOTIDE SEQUENCE [LARGE SCALE GENOMIC DNA]</scope>
</reference>
<evidence type="ECO:0000313" key="1">
    <source>
        <dbReference type="EMBL" id="AVD99707.1"/>
    </source>
</evidence>
<name>A0A2L1IWZ1_9CAUD</name>
<organism evidence="1 2">
    <name type="scientific">Mycobacterium phage Cuke</name>
    <dbReference type="NCBI Taxonomy" id="2079417"/>
    <lineage>
        <taxon>Viruses</taxon>
        <taxon>Duplodnaviria</taxon>
        <taxon>Heunggongvirae</taxon>
        <taxon>Uroviricota</taxon>
        <taxon>Caudoviricetes</taxon>
        <taxon>Cukevirus</taxon>
        <taxon>Cukevirus cuke</taxon>
    </lineage>
</organism>
<sequence>MSNDDFEIIDFDDLPESNSKTKILANVDQLAADVREMLEEQVMEPGLILTVTQDNPLFKQVLSAIGNLSEDENGHLIFTKPVAAPRIQRAKLKVQIEDGEPVTYVFNLQKGSTIDANRGLMLETYWETSDAIHRKL</sequence>
<evidence type="ECO:0000313" key="2">
    <source>
        <dbReference type="Proteomes" id="UP000240246"/>
    </source>
</evidence>
<protein>
    <submittedName>
        <fullName evidence="1">Uncharacterized protein</fullName>
    </submittedName>
</protein>
<accession>A0A2L1IWZ1</accession>
<proteinExistence type="predicted"/>
<gene>
    <name evidence="1" type="ORF">SEA_CUKE_91</name>
</gene>
<keyword evidence="2" id="KW-1185">Reference proteome</keyword>